<proteinExistence type="inferred from homology"/>
<dbReference type="Pfam" id="PF02021">
    <property type="entry name" value="UPF0102"/>
    <property type="match status" value="1"/>
</dbReference>
<dbReference type="Gene3D" id="3.40.1350.10">
    <property type="match status" value="1"/>
</dbReference>
<dbReference type="SUPFAM" id="SSF52980">
    <property type="entry name" value="Restriction endonuclease-like"/>
    <property type="match status" value="1"/>
</dbReference>
<gene>
    <name evidence="3" type="ORF">CK501_12195</name>
</gene>
<dbReference type="InterPro" id="IPR011335">
    <property type="entry name" value="Restrct_endonuc-II-like"/>
</dbReference>
<dbReference type="PANTHER" id="PTHR34039:SF1">
    <property type="entry name" value="UPF0102 PROTEIN YRAN"/>
    <property type="match status" value="1"/>
</dbReference>
<dbReference type="Proteomes" id="UP000218896">
    <property type="component" value="Unassembled WGS sequence"/>
</dbReference>
<evidence type="ECO:0000256" key="2">
    <source>
        <dbReference type="HAMAP-Rule" id="MF_00048"/>
    </source>
</evidence>
<sequence>MDTRSQGRHAETAGADYLESRGLRILERNFNCRAGEIDLIGHDGESLVFIEVRARQEDALVDGATSVDERKRRKLIRAARFYLHRNGLNDCFCRFDMLAVTITREHHYEFEWITNAFDATP</sequence>
<name>A0A2A2F5R9_9GAMM</name>
<accession>A0A2A2F5R9</accession>
<dbReference type="AlphaFoldDB" id="A0A2A2F5R9"/>
<evidence type="ECO:0000313" key="4">
    <source>
        <dbReference type="Proteomes" id="UP000218896"/>
    </source>
</evidence>
<keyword evidence="4" id="KW-1185">Reference proteome</keyword>
<dbReference type="NCBIfam" id="TIGR00252">
    <property type="entry name" value="YraN family protein"/>
    <property type="match status" value="1"/>
</dbReference>
<dbReference type="InterPro" id="IPR003509">
    <property type="entry name" value="UPF0102_YraN-like"/>
</dbReference>
<organism evidence="3 4">
    <name type="scientific">Halovibrio salipaludis</name>
    <dbReference type="NCBI Taxonomy" id="2032626"/>
    <lineage>
        <taxon>Bacteria</taxon>
        <taxon>Pseudomonadati</taxon>
        <taxon>Pseudomonadota</taxon>
        <taxon>Gammaproteobacteria</taxon>
        <taxon>Oceanospirillales</taxon>
        <taxon>Halomonadaceae</taxon>
        <taxon>Halovibrio</taxon>
    </lineage>
</organism>
<reference evidence="3 4" key="1">
    <citation type="submission" date="2017-08" db="EMBL/GenBank/DDBJ databases">
        <title>Halovibrio sewagensis sp. nov., isolated from wastewater of high salinity.</title>
        <authorList>
            <person name="Dong X."/>
            <person name="Zhang G."/>
        </authorList>
    </citation>
    <scope>NUCLEOTIDE SEQUENCE [LARGE SCALE GENOMIC DNA]</scope>
    <source>
        <strain evidence="3 4">YL5-2</strain>
    </source>
</reference>
<comment type="similarity">
    <text evidence="1 2">Belongs to the UPF0102 family.</text>
</comment>
<evidence type="ECO:0000313" key="3">
    <source>
        <dbReference type="EMBL" id="PAU79952.1"/>
    </source>
</evidence>
<dbReference type="InterPro" id="IPR011856">
    <property type="entry name" value="tRNA_endonuc-like_dom_sf"/>
</dbReference>
<evidence type="ECO:0000256" key="1">
    <source>
        <dbReference type="ARBA" id="ARBA00006738"/>
    </source>
</evidence>
<dbReference type="RefSeq" id="WP_095618020.1">
    <property type="nucleotide sequence ID" value="NZ_NSKD01000005.1"/>
</dbReference>
<dbReference type="HAMAP" id="MF_00048">
    <property type="entry name" value="UPF0102"/>
    <property type="match status" value="1"/>
</dbReference>
<comment type="caution">
    <text evidence="3">The sequence shown here is derived from an EMBL/GenBank/DDBJ whole genome shotgun (WGS) entry which is preliminary data.</text>
</comment>
<dbReference type="GO" id="GO:0003676">
    <property type="term" value="F:nucleic acid binding"/>
    <property type="evidence" value="ECO:0007669"/>
    <property type="project" value="InterPro"/>
</dbReference>
<dbReference type="NCBIfam" id="NF009150">
    <property type="entry name" value="PRK12497.1-3"/>
    <property type="match status" value="1"/>
</dbReference>
<dbReference type="CDD" id="cd20736">
    <property type="entry name" value="PoNe_Nuclease"/>
    <property type="match status" value="1"/>
</dbReference>
<protein>
    <recommendedName>
        <fullName evidence="2">UPF0102 protein CK501_12195</fullName>
    </recommendedName>
</protein>
<dbReference type="OrthoDB" id="9794876at2"/>
<dbReference type="EMBL" id="NSKD01000005">
    <property type="protein sequence ID" value="PAU79952.1"/>
    <property type="molecule type" value="Genomic_DNA"/>
</dbReference>
<dbReference type="PANTHER" id="PTHR34039">
    <property type="entry name" value="UPF0102 PROTEIN YRAN"/>
    <property type="match status" value="1"/>
</dbReference>